<dbReference type="RefSeq" id="WP_088247715.1">
    <property type="nucleotide sequence ID" value="NZ_BNAM01000003.1"/>
</dbReference>
<dbReference type="EMBL" id="NHMK01000009">
    <property type="protein sequence ID" value="OWL97892.1"/>
    <property type="molecule type" value="Genomic_DNA"/>
</dbReference>
<dbReference type="AlphaFoldDB" id="A0A246BRR5"/>
<gene>
    <name evidence="2" type="ORF">CBQ26_06545</name>
</gene>
<evidence type="ECO:0000259" key="1">
    <source>
        <dbReference type="Pfam" id="PF16242"/>
    </source>
</evidence>
<name>A0A246BRR5_9DEIO</name>
<protein>
    <submittedName>
        <fullName evidence="2">General stress protein</fullName>
    </submittedName>
</protein>
<sequence length="171" mass="19027">MTNHTAADHAAPTRQEAVKTLAAMIKEVHFAMLTVQTADGHLHAHPMTTQQVEFDGDIWFIGGKDTEQVRDMAARPQVNVSYSNPDKGVYVSVNGTAQLVEDRAKLDELWSDFYQTYFPQGKEDPNIQLIQIHANGAEYWEGNGKIRSLLEFAKGLVGGKPDMGENETVRL</sequence>
<dbReference type="Gene3D" id="2.30.110.10">
    <property type="entry name" value="Electron Transport, Fmn-binding Protein, Chain A"/>
    <property type="match status" value="1"/>
</dbReference>
<comment type="caution">
    <text evidence="2">The sequence shown here is derived from an EMBL/GenBank/DDBJ whole genome shotgun (WGS) entry which is preliminary data.</text>
</comment>
<dbReference type="Proteomes" id="UP000197208">
    <property type="component" value="Unassembled WGS sequence"/>
</dbReference>
<evidence type="ECO:0000313" key="2">
    <source>
        <dbReference type="EMBL" id="OWL97892.1"/>
    </source>
</evidence>
<proteinExistence type="predicted"/>
<dbReference type="InterPro" id="IPR052917">
    <property type="entry name" value="Stress-Dev_Protein"/>
</dbReference>
<dbReference type="PANTHER" id="PTHR34818">
    <property type="entry name" value="PROTEIN BLI-3"/>
    <property type="match status" value="1"/>
</dbReference>
<dbReference type="InterPro" id="IPR038725">
    <property type="entry name" value="YdaG_split_barrel_FMN-bd"/>
</dbReference>
<reference evidence="2 3" key="1">
    <citation type="submission" date="2017-05" db="EMBL/GenBank/DDBJ databases">
        <title>De novo genome assembly of Deniococcus indicus strain DR1.</title>
        <authorList>
            <person name="Chauhan D."/>
            <person name="Yennamalli R.M."/>
            <person name="Priyadarshini R."/>
        </authorList>
    </citation>
    <scope>NUCLEOTIDE SEQUENCE [LARGE SCALE GENOMIC DNA]</scope>
    <source>
        <strain evidence="2 3">DR1</strain>
    </source>
</reference>
<keyword evidence="3" id="KW-1185">Reference proteome</keyword>
<dbReference type="Pfam" id="PF16242">
    <property type="entry name" value="Pyrid_ox_like"/>
    <property type="match status" value="1"/>
</dbReference>
<dbReference type="PANTHER" id="PTHR34818:SF1">
    <property type="entry name" value="PROTEIN BLI-3"/>
    <property type="match status" value="1"/>
</dbReference>
<accession>A0A246BRR5</accession>
<feature type="domain" description="General stress protein FMN-binding split barrel" evidence="1">
    <location>
        <begin position="16"/>
        <end position="160"/>
    </location>
</feature>
<organism evidence="2 3">
    <name type="scientific">Deinococcus indicus</name>
    <dbReference type="NCBI Taxonomy" id="223556"/>
    <lineage>
        <taxon>Bacteria</taxon>
        <taxon>Thermotogati</taxon>
        <taxon>Deinococcota</taxon>
        <taxon>Deinococci</taxon>
        <taxon>Deinococcales</taxon>
        <taxon>Deinococcaceae</taxon>
        <taxon>Deinococcus</taxon>
    </lineage>
</organism>
<dbReference type="InterPro" id="IPR012349">
    <property type="entry name" value="Split_barrel_FMN-bd"/>
</dbReference>
<evidence type="ECO:0000313" key="3">
    <source>
        <dbReference type="Proteomes" id="UP000197208"/>
    </source>
</evidence>
<dbReference type="OrthoDB" id="9795235at2"/>
<dbReference type="SUPFAM" id="SSF50475">
    <property type="entry name" value="FMN-binding split barrel"/>
    <property type="match status" value="1"/>
</dbReference>